<keyword evidence="10" id="KW-1185">Reference proteome</keyword>
<keyword evidence="6" id="KW-0675">Receptor</keyword>
<evidence type="ECO:0000256" key="1">
    <source>
        <dbReference type="ARBA" id="ARBA00004651"/>
    </source>
</evidence>
<feature type="transmembrane region" description="Helical" evidence="8">
    <location>
        <begin position="537"/>
        <end position="558"/>
    </location>
</feature>
<dbReference type="PANTHER" id="PTHR42643:SF24">
    <property type="entry name" value="IONOTROPIC RECEPTOR 60A"/>
    <property type="match status" value="1"/>
</dbReference>
<name>A0A232FKK4_9HYME</name>
<keyword evidence="7" id="KW-0325">Glycoprotein</keyword>
<organism evidence="9 10">
    <name type="scientific">Trichomalopsis sarcophagae</name>
    <dbReference type="NCBI Taxonomy" id="543379"/>
    <lineage>
        <taxon>Eukaryota</taxon>
        <taxon>Metazoa</taxon>
        <taxon>Ecdysozoa</taxon>
        <taxon>Arthropoda</taxon>
        <taxon>Hexapoda</taxon>
        <taxon>Insecta</taxon>
        <taxon>Pterygota</taxon>
        <taxon>Neoptera</taxon>
        <taxon>Endopterygota</taxon>
        <taxon>Hymenoptera</taxon>
        <taxon>Apocrita</taxon>
        <taxon>Proctotrupomorpha</taxon>
        <taxon>Chalcidoidea</taxon>
        <taxon>Pteromalidae</taxon>
        <taxon>Pteromalinae</taxon>
        <taxon>Trichomalopsis</taxon>
    </lineage>
</organism>
<comment type="caution">
    <text evidence="9">The sequence shown here is derived from an EMBL/GenBank/DDBJ whole genome shotgun (WGS) entry which is preliminary data.</text>
</comment>
<evidence type="ECO:0000313" key="9">
    <source>
        <dbReference type="EMBL" id="OXU31286.1"/>
    </source>
</evidence>
<accession>A0A232FKK4</accession>
<sequence>MDQLLSLYQRIAHVKAYEDNALITNLLQRIHRVDLYQITIFCNTSATQSVTEERILRRIIPIWPTALVDLSKVPQHNSSFSKMPAFVYPKDTNFYLVLLTQLFYTGNIHLRQLQVLLDLLVNLSPRTIRPRTLLVYLEPDAISRNALNPMFRYAWFNKFLDFSIIVLRPDRKADIFHYNAFTQTRNNEEFTNATSIFLDKLYNMRGYVIKAPFLDMPPHMSAEPVNQSLVYAKEAVSPACASLELDSLSKSDYHLLPVPLYAMDFELALNEVERGKTYFSEKLGVMVSTTVIHETPGSFTTLIYLLLEIFPLIAFVSLTRCLGFMNLGIREIIHVTLSQTTKQPRDAASRIFFIVIIFLSLCYFSNIVAKITEIHVKDLEVPLATSSDVVASGLIPHISDRLHSVYFDNIDESFDTLKSKLVIVKSLEKCVKQIFKREKNACFMLDSAAMWFLDTNVRKDGCPKLRFNLFEFFSIGRALYFERGLPFVEKFNQMIQRVIDSGIKNTCQEKLTKRNVCYDDIMGELNIINQRHLLNKLFMIMVYGYAMSAMIFLFELLYKHFDSLSKSPGWTSFSLLRFPKMFAILYFLVSIVNKQVLVTAKEDWIETLVSHIQQLQPYQLTVIRNSSVANSIEEDLVVHQLSTTLPTALIDLAKVNTTSGASMLSMPAFGYPRRSTIYLVLLSRIFYTENIHLRQLQYLIDFLINLSARTMRPRCLLVYLRSESIPQKWLQPVLHYAWHKRFLDFSIVRLDSACNAYVHRYNPFALNYDQEDYASDTQLFPDKLTDMKGYAMRVPFIYMPPFMDVDVENKKFTFSGSGIDLLRDYAKALNYTINIIIIEKMPIESLKIEYLVHKSSVRLGEMIRKSVIALSNNEFDMLPIPLYPTSSALKEEDIEKSKAYIYDNFGVSVSISAFVQKKKVLDALAHFLITICSMFIFIGLGYVLRKISFLKLQPDSFGYFVVITLSLGQWYKPPQRSSERIVFFCVIVLSLTHFSDIFAKITENHVKSFELPLSTAEDVIKSGYTPKINDGYHIIYFKELQSDPRERDSSYQALASRLKIIKRIQNCFDSVANNEKAVCFTTKYRASWYVKNNEKPGGCPLVRFSDFEFLSVRMALYFEKGSPYVDKFNRLLQSFIDFGIFEFWERELKYKSACLEGKRRNLNTYNSNSLRRQLVLIMLYGYGSSSCEKRRNSSPAATSSACGEMASVSRLCTHFFPGDIQSTFRYEELKVRIRVTAKATIRKSSETIRRISLTPYFL</sequence>
<keyword evidence="3 8" id="KW-0812">Transmembrane</keyword>
<feature type="transmembrane region" description="Helical" evidence="8">
    <location>
        <begin position="347"/>
        <end position="369"/>
    </location>
</feature>
<feature type="transmembrane region" description="Helical" evidence="8">
    <location>
        <begin position="302"/>
        <end position="327"/>
    </location>
</feature>
<dbReference type="Proteomes" id="UP000215335">
    <property type="component" value="Unassembled WGS sequence"/>
</dbReference>
<keyword evidence="2" id="KW-1003">Cell membrane</keyword>
<feature type="transmembrane region" description="Helical" evidence="8">
    <location>
        <begin position="570"/>
        <end position="592"/>
    </location>
</feature>
<reference evidence="9 10" key="1">
    <citation type="journal article" date="2017" name="Curr. Biol.">
        <title>The Evolution of Venom by Co-option of Single-Copy Genes.</title>
        <authorList>
            <person name="Martinson E.O."/>
            <person name="Mrinalini"/>
            <person name="Kelkar Y.D."/>
            <person name="Chang C.H."/>
            <person name="Werren J.H."/>
        </authorList>
    </citation>
    <scope>NUCLEOTIDE SEQUENCE [LARGE SCALE GENOMIC DNA]</scope>
    <source>
        <strain evidence="9 10">Alberta</strain>
        <tissue evidence="9">Whole body</tissue>
    </source>
</reference>
<evidence type="ECO:0000313" key="10">
    <source>
        <dbReference type="Proteomes" id="UP000215335"/>
    </source>
</evidence>
<evidence type="ECO:0000256" key="7">
    <source>
        <dbReference type="ARBA" id="ARBA00023180"/>
    </source>
</evidence>
<dbReference type="EMBL" id="NNAY01000071">
    <property type="protein sequence ID" value="OXU31286.1"/>
    <property type="molecule type" value="Genomic_DNA"/>
</dbReference>
<dbReference type="PANTHER" id="PTHR42643">
    <property type="entry name" value="IONOTROPIC RECEPTOR 20A-RELATED"/>
    <property type="match status" value="1"/>
</dbReference>
<evidence type="ECO:0000256" key="2">
    <source>
        <dbReference type="ARBA" id="ARBA00022475"/>
    </source>
</evidence>
<evidence type="ECO:0000256" key="3">
    <source>
        <dbReference type="ARBA" id="ARBA00022692"/>
    </source>
</evidence>
<evidence type="ECO:0000256" key="5">
    <source>
        <dbReference type="ARBA" id="ARBA00023136"/>
    </source>
</evidence>
<dbReference type="SUPFAM" id="SSF53850">
    <property type="entry name" value="Periplasmic binding protein-like II"/>
    <property type="match status" value="1"/>
</dbReference>
<evidence type="ECO:0008006" key="11">
    <source>
        <dbReference type="Google" id="ProtNLM"/>
    </source>
</evidence>
<dbReference type="AlphaFoldDB" id="A0A232FKK4"/>
<evidence type="ECO:0000256" key="8">
    <source>
        <dbReference type="SAM" id="Phobius"/>
    </source>
</evidence>
<evidence type="ECO:0000256" key="6">
    <source>
        <dbReference type="ARBA" id="ARBA00023170"/>
    </source>
</evidence>
<dbReference type="GO" id="GO:0005886">
    <property type="term" value="C:plasma membrane"/>
    <property type="evidence" value="ECO:0007669"/>
    <property type="project" value="UniProtKB-SubCell"/>
</dbReference>
<gene>
    <name evidence="9" type="ORF">TSAR_011029</name>
</gene>
<proteinExistence type="predicted"/>
<keyword evidence="4 8" id="KW-1133">Transmembrane helix</keyword>
<protein>
    <recommendedName>
        <fullName evidence="11">Ionotropic glutamate receptor C-terminal domain-containing protein</fullName>
    </recommendedName>
</protein>
<keyword evidence="5 8" id="KW-0472">Membrane</keyword>
<comment type="subcellular location">
    <subcellularLocation>
        <location evidence="1">Cell membrane</location>
        <topology evidence="1">Multi-pass membrane protein</topology>
    </subcellularLocation>
</comment>
<evidence type="ECO:0000256" key="4">
    <source>
        <dbReference type="ARBA" id="ARBA00022989"/>
    </source>
</evidence>
<dbReference type="InterPro" id="IPR052192">
    <property type="entry name" value="Insect_Ionotropic_Sensory_Rcpt"/>
</dbReference>
<feature type="transmembrane region" description="Helical" evidence="8">
    <location>
        <begin position="923"/>
        <end position="944"/>
    </location>
</feature>